<name>A0A098E5L1_OSTTA</name>
<feature type="compositionally biased region" description="Polar residues" evidence="5">
    <location>
        <begin position="60"/>
        <end position="70"/>
    </location>
</feature>
<feature type="region of interest" description="Disordered" evidence="5">
    <location>
        <begin position="143"/>
        <end position="167"/>
    </location>
</feature>
<organism evidence="8 9">
    <name type="scientific">Ostreococcus tauri</name>
    <name type="common">Marine green alga</name>
    <dbReference type="NCBI Taxonomy" id="70448"/>
    <lineage>
        <taxon>Eukaryota</taxon>
        <taxon>Viridiplantae</taxon>
        <taxon>Chlorophyta</taxon>
        <taxon>Mamiellophyceae</taxon>
        <taxon>Mamiellales</taxon>
        <taxon>Bathycoccaceae</taxon>
        <taxon>Ostreococcus</taxon>
    </lineage>
</organism>
<protein>
    <submittedName>
        <fullName evidence="8">Unnamed product</fullName>
    </submittedName>
</protein>
<evidence type="ECO:0000313" key="9">
    <source>
        <dbReference type="Proteomes" id="UP000009170"/>
    </source>
</evidence>
<feature type="compositionally biased region" description="Basic and acidic residues" evidence="5">
    <location>
        <begin position="146"/>
        <end position="158"/>
    </location>
</feature>
<feature type="transmembrane region" description="Helical" evidence="6">
    <location>
        <begin position="362"/>
        <end position="383"/>
    </location>
</feature>
<comment type="caution">
    <text evidence="8">The sequence shown here is derived from an EMBL/GenBank/DDBJ whole genome shotgun (WGS) entry which is preliminary data.</text>
</comment>
<evidence type="ECO:0000256" key="1">
    <source>
        <dbReference type="ARBA" id="ARBA00004141"/>
    </source>
</evidence>
<dbReference type="STRING" id="70448.A0A098E5L1"/>
<dbReference type="Proteomes" id="UP000009170">
    <property type="component" value="Unassembled WGS sequence"/>
</dbReference>
<feature type="domain" description="CGL160/ATPI" evidence="7">
    <location>
        <begin position="275"/>
        <end position="393"/>
    </location>
</feature>
<dbReference type="Pfam" id="PF24763">
    <property type="entry name" value="CGL160_C"/>
    <property type="match status" value="1"/>
</dbReference>
<feature type="transmembrane region" description="Helical" evidence="6">
    <location>
        <begin position="288"/>
        <end position="306"/>
    </location>
</feature>
<gene>
    <name evidence="8" type="ORF">OT_ostta17g00165</name>
</gene>
<dbReference type="GO" id="GO:0016020">
    <property type="term" value="C:membrane"/>
    <property type="evidence" value="ECO:0007669"/>
    <property type="project" value="UniProtKB-SubCell"/>
</dbReference>
<dbReference type="PANTHER" id="PTHR34118:SF6">
    <property type="entry name" value="PROTEIN CONSERVED ONLY IN THE GREEN LINEAGE 160, CHLOROPLASTIC"/>
    <property type="match status" value="1"/>
</dbReference>
<keyword evidence="9" id="KW-1185">Reference proteome</keyword>
<comment type="subcellular location">
    <subcellularLocation>
        <location evidence="1">Membrane</location>
        <topology evidence="1">Multi-pass membrane protein</topology>
    </subcellularLocation>
</comment>
<dbReference type="AlphaFoldDB" id="A0A098E5L1"/>
<dbReference type="FunCoup" id="A0A098E5L1">
    <property type="interactions" value="512"/>
</dbReference>
<keyword evidence="4 6" id="KW-0472">Membrane</keyword>
<evidence type="ECO:0000256" key="5">
    <source>
        <dbReference type="SAM" id="MobiDB-lite"/>
    </source>
</evidence>
<proteinExistence type="predicted"/>
<dbReference type="InterPro" id="IPR056309">
    <property type="entry name" value="CGL160/ATPI_dom"/>
</dbReference>
<feature type="transmembrane region" description="Helical" evidence="6">
    <location>
        <begin position="312"/>
        <end position="329"/>
    </location>
</feature>
<sequence>MESIAHRRAALDRATTAASRAGDRWVVNSRRGRRRGEARSCVARATNRPSDGDAVGDASTRASESKSSTVDDAATAPAWRRANSRANQKPIWETDIEAEFERVERLKREREESRRANASGGVGLSRARMLDDMSLDLSAALRSKKREGEEAEVKEPKALTDGTPSMFTSSTVNPALKYVDKDGRVKGEPTALDLATTNKAASKYNLAGWNYAPTRAEKGRWQREWEKAERAKAARTPGYRPASSLSIKSKIKDATFMPVKAFADLTDEEKAARRAADAAKYAKIKEDLLLTTAGMAGSGAIAAFAVGGNNMGYSWLLGAAGAILYVRLLSGKAESEQAGQGGPPSILVPVILFMALNRWNAFFSADVGVTLTPIPMLLAFFTYKPASILQALKDVIENPEDAETEA</sequence>
<dbReference type="RefSeq" id="XP_003083781.2">
    <property type="nucleotide sequence ID" value="XM_003083733.2"/>
</dbReference>
<dbReference type="PANTHER" id="PTHR34118">
    <property type="entry name" value="NF-KAPPA-B INHIBITOR-LIKE PROTEIN-RELATED"/>
    <property type="match status" value="1"/>
</dbReference>
<evidence type="ECO:0000313" key="8">
    <source>
        <dbReference type="EMBL" id="CEG00491.1"/>
    </source>
</evidence>
<evidence type="ECO:0000256" key="3">
    <source>
        <dbReference type="ARBA" id="ARBA00022989"/>
    </source>
</evidence>
<keyword evidence="3 6" id="KW-1133">Transmembrane helix</keyword>
<evidence type="ECO:0000256" key="2">
    <source>
        <dbReference type="ARBA" id="ARBA00022692"/>
    </source>
</evidence>
<feature type="region of interest" description="Disordered" evidence="5">
    <location>
        <begin position="1"/>
        <end position="86"/>
    </location>
</feature>
<dbReference type="InParanoid" id="A0A098E5L1"/>
<dbReference type="EMBL" id="CAID01000017">
    <property type="protein sequence ID" value="CEG00491.1"/>
    <property type="molecule type" value="Genomic_DNA"/>
</dbReference>
<dbReference type="GeneID" id="9838144"/>
<dbReference type="OrthoDB" id="3700at2759"/>
<dbReference type="KEGG" id="ota:OT_ostta17g00165"/>
<reference evidence="9" key="1">
    <citation type="journal article" date="2006" name="Proc. Natl. Acad. Sci. U.S.A.">
        <title>Genome analysis of the smallest free-living eukaryote Ostreococcus tauri unveils many unique features.</title>
        <authorList>
            <person name="Derelle E."/>
            <person name="Ferraz C."/>
            <person name="Rombauts S."/>
            <person name="Rouze P."/>
            <person name="Worden A.Z."/>
            <person name="Robbens S."/>
            <person name="Partensky F."/>
            <person name="Degroeve S."/>
            <person name="Echeynie S."/>
            <person name="Cooke R."/>
            <person name="Saeys Y."/>
            <person name="Wuyts J."/>
            <person name="Jabbari K."/>
            <person name="Bowler C."/>
            <person name="Panaud O."/>
            <person name="Piegu B."/>
            <person name="Ball S.G."/>
            <person name="Ral J.-P."/>
            <person name="Bouget F.-Y."/>
            <person name="Piganeau G."/>
            <person name="De Baets B."/>
            <person name="Picard A."/>
            <person name="Delseny M."/>
            <person name="Demaille J."/>
            <person name="Van de Peer Y."/>
            <person name="Moreau H."/>
        </authorList>
    </citation>
    <scope>NUCLEOTIDE SEQUENCE [LARGE SCALE GENOMIC DNA]</scope>
    <source>
        <strain evidence="9">OTTH 0595 / CCAP 157/2 / RCC745</strain>
    </source>
</reference>
<accession>A0A098E5L1</accession>
<evidence type="ECO:0000256" key="6">
    <source>
        <dbReference type="SAM" id="Phobius"/>
    </source>
</evidence>
<evidence type="ECO:0000259" key="7">
    <source>
        <dbReference type="Pfam" id="PF24763"/>
    </source>
</evidence>
<keyword evidence="2 6" id="KW-0812">Transmembrane</keyword>
<reference evidence="8 9" key="2">
    <citation type="journal article" date="2014" name="BMC Genomics">
        <title>An improved genome of the model marine alga Ostreococcus tauri unfolds by assessing Illumina de novo assemblies.</title>
        <authorList>
            <person name="Blanc-Mathieu R."/>
            <person name="Verhelst B."/>
            <person name="Derelle E."/>
            <person name="Rombauts S."/>
            <person name="Bouget F.Y."/>
            <person name="Carre I."/>
            <person name="Chateau A."/>
            <person name="Eyre-Walker A."/>
            <person name="Grimsley N."/>
            <person name="Moreau H."/>
            <person name="Piegu B."/>
            <person name="Rivals E."/>
            <person name="Schackwitz W."/>
            <person name="Van de Peer Y."/>
            <person name="Piganeau G."/>
        </authorList>
    </citation>
    <scope>NUCLEOTIDE SEQUENCE [LARGE SCALE GENOMIC DNA]</scope>
    <source>
        <strain evidence="9">OTTH 0595 / CCAP 157/2 / RCC745</strain>
    </source>
</reference>
<evidence type="ECO:0000256" key="4">
    <source>
        <dbReference type="ARBA" id="ARBA00023136"/>
    </source>
</evidence>